<dbReference type="SMART" id="SM00448">
    <property type="entry name" value="REC"/>
    <property type="match status" value="1"/>
</dbReference>
<dbReference type="Gene3D" id="1.10.10.10">
    <property type="entry name" value="Winged helix-like DNA-binding domain superfamily/Winged helix DNA-binding domain"/>
    <property type="match status" value="1"/>
</dbReference>
<keyword evidence="2" id="KW-0902">Two-component regulatory system</keyword>
<evidence type="ECO:0000259" key="9">
    <source>
        <dbReference type="PROSITE" id="PS51755"/>
    </source>
</evidence>
<dbReference type="Proteomes" id="UP000267535">
    <property type="component" value="Unassembled WGS sequence"/>
</dbReference>
<organism evidence="10 11">
    <name type="scientific">Amphritea balenae</name>
    <dbReference type="NCBI Taxonomy" id="452629"/>
    <lineage>
        <taxon>Bacteria</taxon>
        <taxon>Pseudomonadati</taxon>
        <taxon>Pseudomonadota</taxon>
        <taxon>Gammaproteobacteria</taxon>
        <taxon>Oceanospirillales</taxon>
        <taxon>Oceanospirillaceae</taxon>
        <taxon>Amphritea</taxon>
    </lineage>
</organism>
<dbReference type="InterPro" id="IPR036388">
    <property type="entry name" value="WH-like_DNA-bd_sf"/>
</dbReference>
<dbReference type="CDD" id="cd19935">
    <property type="entry name" value="REC_OmpR_CusR-like"/>
    <property type="match status" value="1"/>
</dbReference>
<keyword evidence="3" id="KW-0805">Transcription regulation</keyword>
<evidence type="ECO:0000256" key="3">
    <source>
        <dbReference type="ARBA" id="ARBA00023015"/>
    </source>
</evidence>
<dbReference type="InterPro" id="IPR039420">
    <property type="entry name" value="WalR-like"/>
</dbReference>
<dbReference type="PROSITE" id="PS50110">
    <property type="entry name" value="RESPONSE_REGULATORY"/>
    <property type="match status" value="1"/>
</dbReference>
<comment type="caution">
    <text evidence="10">The sequence shown here is derived from an EMBL/GenBank/DDBJ whole genome shotgun (WGS) entry which is preliminary data.</text>
</comment>
<feature type="modified residue" description="4-aspartylphosphate" evidence="6">
    <location>
        <position position="51"/>
    </location>
</feature>
<dbReference type="PROSITE" id="PS51755">
    <property type="entry name" value="OMPR_PHOB"/>
    <property type="match status" value="1"/>
</dbReference>
<dbReference type="CDD" id="cd00383">
    <property type="entry name" value="trans_reg_C"/>
    <property type="match status" value="1"/>
</dbReference>
<evidence type="ECO:0000256" key="5">
    <source>
        <dbReference type="ARBA" id="ARBA00023163"/>
    </source>
</evidence>
<dbReference type="GO" id="GO:0032993">
    <property type="term" value="C:protein-DNA complex"/>
    <property type="evidence" value="ECO:0007669"/>
    <property type="project" value="TreeGrafter"/>
</dbReference>
<feature type="DNA-binding region" description="OmpR/PhoB-type" evidence="7">
    <location>
        <begin position="130"/>
        <end position="228"/>
    </location>
</feature>
<evidence type="ECO:0000256" key="2">
    <source>
        <dbReference type="ARBA" id="ARBA00023012"/>
    </source>
</evidence>
<keyword evidence="11" id="KW-1185">Reference proteome</keyword>
<evidence type="ECO:0000256" key="7">
    <source>
        <dbReference type="PROSITE-ProRule" id="PRU01091"/>
    </source>
</evidence>
<dbReference type="SMART" id="SM00862">
    <property type="entry name" value="Trans_reg_C"/>
    <property type="match status" value="1"/>
</dbReference>
<feature type="domain" description="OmpR/PhoB-type" evidence="9">
    <location>
        <begin position="130"/>
        <end position="228"/>
    </location>
</feature>
<evidence type="ECO:0000256" key="1">
    <source>
        <dbReference type="ARBA" id="ARBA00022553"/>
    </source>
</evidence>
<dbReference type="Pfam" id="PF00072">
    <property type="entry name" value="Response_reg"/>
    <property type="match status" value="1"/>
</dbReference>
<dbReference type="Pfam" id="PF00486">
    <property type="entry name" value="Trans_reg_C"/>
    <property type="match status" value="1"/>
</dbReference>
<keyword evidence="5" id="KW-0804">Transcription</keyword>
<accession>A0A3P1SSY2</accession>
<dbReference type="InterPro" id="IPR011006">
    <property type="entry name" value="CheY-like_superfamily"/>
</dbReference>
<dbReference type="GO" id="GO:0000976">
    <property type="term" value="F:transcription cis-regulatory region binding"/>
    <property type="evidence" value="ECO:0007669"/>
    <property type="project" value="TreeGrafter"/>
</dbReference>
<dbReference type="InterPro" id="IPR001789">
    <property type="entry name" value="Sig_transdc_resp-reg_receiver"/>
</dbReference>
<name>A0A3P1SSY2_9GAMM</name>
<feature type="domain" description="Response regulatory" evidence="8">
    <location>
        <begin position="2"/>
        <end position="116"/>
    </location>
</feature>
<dbReference type="EMBL" id="RQXV01000003">
    <property type="protein sequence ID" value="RRC99994.1"/>
    <property type="molecule type" value="Genomic_DNA"/>
</dbReference>
<evidence type="ECO:0000256" key="4">
    <source>
        <dbReference type="ARBA" id="ARBA00023125"/>
    </source>
</evidence>
<dbReference type="RefSeq" id="WP_124925465.1">
    <property type="nucleotide sequence ID" value="NZ_BMOH01000005.1"/>
</dbReference>
<dbReference type="AlphaFoldDB" id="A0A3P1SSY2"/>
<dbReference type="Gene3D" id="3.40.50.2300">
    <property type="match status" value="1"/>
</dbReference>
<protein>
    <submittedName>
        <fullName evidence="10">Response regulator</fullName>
    </submittedName>
</protein>
<dbReference type="Gene3D" id="6.10.250.690">
    <property type="match status" value="1"/>
</dbReference>
<dbReference type="OrthoDB" id="9802426at2"/>
<dbReference type="InterPro" id="IPR016032">
    <property type="entry name" value="Sig_transdc_resp-reg_C-effctor"/>
</dbReference>
<proteinExistence type="predicted"/>
<dbReference type="InterPro" id="IPR001867">
    <property type="entry name" value="OmpR/PhoB-type_DNA-bd"/>
</dbReference>
<evidence type="ECO:0000313" key="10">
    <source>
        <dbReference type="EMBL" id="RRC99994.1"/>
    </source>
</evidence>
<keyword evidence="1 6" id="KW-0597">Phosphoprotein</keyword>
<dbReference type="GO" id="GO:0000156">
    <property type="term" value="F:phosphorelay response regulator activity"/>
    <property type="evidence" value="ECO:0007669"/>
    <property type="project" value="TreeGrafter"/>
</dbReference>
<dbReference type="SUPFAM" id="SSF46894">
    <property type="entry name" value="C-terminal effector domain of the bipartite response regulators"/>
    <property type="match status" value="1"/>
</dbReference>
<sequence length="229" mass="26097">MKYLLIEDDQKIAAYVAKGFRESGDVVDIQSDGRDGLAMALEGDYDLLIVDVMLPGRDGLSVIEEMRARGLSTPVIILSAKKSVEDRVRGLETGSDDYLTKPFSFTELQARVQALLRRSLQQNTADQGLQSELRYADLVLEPYRKTVTRSGQQIRLQPREFQLLEYMLRNQGRVLSKTLVLEHVWEYSFDPQTNVVDVLVCRLRSKIDKDYTPKLIHTLRGVGYVLKTD</sequence>
<evidence type="ECO:0000259" key="8">
    <source>
        <dbReference type="PROSITE" id="PS50110"/>
    </source>
</evidence>
<reference evidence="10 11" key="1">
    <citation type="submission" date="2018-11" db="EMBL/GenBank/DDBJ databases">
        <title>The draft genome sequence of Amphritea balenae JAMM 1525T.</title>
        <authorList>
            <person name="Fang Z."/>
            <person name="Zhang Y."/>
            <person name="Han X."/>
        </authorList>
    </citation>
    <scope>NUCLEOTIDE SEQUENCE [LARGE SCALE GENOMIC DNA]</scope>
    <source>
        <strain evidence="10 11">JAMM 1525</strain>
    </source>
</reference>
<dbReference type="PANTHER" id="PTHR48111:SF76">
    <property type="entry name" value="TWO-COMPONENT RESPONSE REGULATOR"/>
    <property type="match status" value="1"/>
</dbReference>
<keyword evidence="4 7" id="KW-0238">DNA-binding</keyword>
<gene>
    <name evidence="10" type="ORF">EHS89_07210</name>
</gene>
<dbReference type="GO" id="GO:0006355">
    <property type="term" value="P:regulation of DNA-templated transcription"/>
    <property type="evidence" value="ECO:0007669"/>
    <property type="project" value="InterPro"/>
</dbReference>
<dbReference type="GO" id="GO:0005829">
    <property type="term" value="C:cytosol"/>
    <property type="evidence" value="ECO:0007669"/>
    <property type="project" value="TreeGrafter"/>
</dbReference>
<dbReference type="SUPFAM" id="SSF52172">
    <property type="entry name" value="CheY-like"/>
    <property type="match status" value="1"/>
</dbReference>
<evidence type="ECO:0000313" key="11">
    <source>
        <dbReference type="Proteomes" id="UP000267535"/>
    </source>
</evidence>
<dbReference type="PANTHER" id="PTHR48111">
    <property type="entry name" value="REGULATOR OF RPOS"/>
    <property type="match status" value="1"/>
</dbReference>
<evidence type="ECO:0000256" key="6">
    <source>
        <dbReference type="PROSITE-ProRule" id="PRU00169"/>
    </source>
</evidence>
<dbReference type="FunFam" id="1.10.10.10:FF:000005">
    <property type="entry name" value="Two-component system response regulator"/>
    <property type="match status" value="1"/>
</dbReference>